<dbReference type="KEGG" id="mcr:MCFN_02160"/>
<dbReference type="EMBL" id="CP007521">
    <property type="protein sequence ID" value="AIA29570.1"/>
    <property type="molecule type" value="Genomic_DNA"/>
</dbReference>
<name>A0A059XR94_9BACT</name>
<dbReference type="OrthoDB" id="7067273at2"/>
<accession>A0A059XR94</accession>
<dbReference type="Pfam" id="PF02229">
    <property type="entry name" value="PC4"/>
    <property type="match status" value="1"/>
</dbReference>
<evidence type="ECO:0000313" key="3">
    <source>
        <dbReference type="Proteomes" id="UP000027088"/>
    </source>
</evidence>
<dbReference type="eggNOG" id="COG4443">
    <property type="taxonomic scope" value="Bacteria"/>
</dbReference>
<dbReference type="Proteomes" id="UP000027088">
    <property type="component" value="Chromosome"/>
</dbReference>
<proteinExistence type="predicted"/>
<keyword evidence="3" id="KW-1185">Reference proteome</keyword>
<dbReference type="RefSeq" id="WP_038561847.1">
    <property type="nucleotide sequence ID" value="NZ_AP018940.1"/>
</dbReference>
<feature type="domain" description="Transcriptional coactivator p15 (PC4) C-terminal" evidence="1">
    <location>
        <begin position="25"/>
        <end position="69"/>
    </location>
</feature>
<reference evidence="2 3" key="1">
    <citation type="journal article" date="2014" name="Genome Announc.">
        <title>Complete Genome Sequence of the Bovine Mastitis Pathogen Mycoplasma californicum Strain ST-6T (ATCC 33461T).</title>
        <authorList>
            <person name="Calcutt M.J."/>
            <person name="Foecking M.F."/>
            <person name="Fox L.K."/>
        </authorList>
    </citation>
    <scope>NUCLEOTIDE SEQUENCE [LARGE SCALE GENOMIC DNA]</scope>
    <source>
        <strain evidence="2 3">ST-6</strain>
    </source>
</reference>
<sequence>MAIKKDAIKNVIVRHIGKIALTKSGYTKELNLVAWNENEPKYDIRDWSEDHARSSKGITLTAEELKELKLLIDKEVENL</sequence>
<dbReference type="AlphaFoldDB" id="A0A059XR94"/>
<protein>
    <recommendedName>
        <fullName evidence="1">Transcriptional coactivator p15 (PC4) C-terminal domain-containing protein</fullName>
    </recommendedName>
</protein>
<dbReference type="Gene3D" id="2.30.31.70">
    <property type="match status" value="1"/>
</dbReference>
<dbReference type="GO" id="GO:0003677">
    <property type="term" value="F:DNA binding"/>
    <property type="evidence" value="ECO:0007669"/>
    <property type="project" value="InterPro"/>
</dbReference>
<evidence type="ECO:0000259" key="1">
    <source>
        <dbReference type="Pfam" id="PF02229"/>
    </source>
</evidence>
<evidence type="ECO:0000313" key="2">
    <source>
        <dbReference type="EMBL" id="AIA29570.1"/>
    </source>
</evidence>
<organism evidence="2 3">
    <name type="scientific">Mycoplasmopsis californica</name>
    <dbReference type="NCBI Taxonomy" id="2113"/>
    <lineage>
        <taxon>Bacteria</taxon>
        <taxon>Bacillati</taxon>
        <taxon>Mycoplasmatota</taxon>
        <taxon>Mycoplasmoidales</taxon>
        <taxon>Metamycoplasmataceae</taxon>
        <taxon>Mycoplasmopsis</taxon>
    </lineage>
</organism>
<dbReference type="InterPro" id="IPR003173">
    <property type="entry name" value="PC4_C"/>
</dbReference>
<dbReference type="GO" id="GO:0006355">
    <property type="term" value="P:regulation of DNA-templated transcription"/>
    <property type="evidence" value="ECO:0007669"/>
    <property type="project" value="InterPro"/>
</dbReference>
<gene>
    <name evidence="2" type="ORF">MCFN_02160</name>
</gene>